<reference evidence="1" key="1">
    <citation type="journal article" date="2015" name="Nature">
        <title>Complex archaea that bridge the gap between prokaryotes and eukaryotes.</title>
        <authorList>
            <person name="Spang A."/>
            <person name="Saw J.H."/>
            <person name="Jorgensen S.L."/>
            <person name="Zaremba-Niedzwiedzka K."/>
            <person name="Martijn J."/>
            <person name="Lind A.E."/>
            <person name="van Eijk R."/>
            <person name="Schleper C."/>
            <person name="Guy L."/>
            <person name="Ettema T.J."/>
        </authorList>
    </citation>
    <scope>NUCLEOTIDE SEQUENCE</scope>
</reference>
<name>A0A0F9Q5U6_9ZZZZ</name>
<accession>A0A0F9Q5U6</accession>
<sequence length="111" mass="12733">MSTEKAAGAEEATRCREMYERLGRLTIMRLQDHVSEDPSRRLKFLTDIENGRVLARVELNAFSRILTEVLGVEGKVFLRYLSEELEAEINRLVEELQVKGWDGLGNPVRGR</sequence>
<organism evidence="1">
    <name type="scientific">marine sediment metagenome</name>
    <dbReference type="NCBI Taxonomy" id="412755"/>
    <lineage>
        <taxon>unclassified sequences</taxon>
        <taxon>metagenomes</taxon>
        <taxon>ecological metagenomes</taxon>
    </lineage>
</organism>
<gene>
    <name evidence="1" type="ORF">LCGC14_0744500</name>
</gene>
<proteinExistence type="predicted"/>
<evidence type="ECO:0000313" key="1">
    <source>
        <dbReference type="EMBL" id="KKN39345.1"/>
    </source>
</evidence>
<comment type="caution">
    <text evidence="1">The sequence shown here is derived from an EMBL/GenBank/DDBJ whole genome shotgun (WGS) entry which is preliminary data.</text>
</comment>
<dbReference type="AlphaFoldDB" id="A0A0F9Q5U6"/>
<protein>
    <submittedName>
        <fullName evidence="1">Uncharacterized protein</fullName>
    </submittedName>
</protein>
<dbReference type="EMBL" id="LAZR01001770">
    <property type="protein sequence ID" value="KKN39345.1"/>
    <property type="molecule type" value="Genomic_DNA"/>
</dbReference>